<evidence type="ECO:0000313" key="2">
    <source>
        <dbReference type="EMBL" id="RHY42927.1"/>
    </source>
</evidence>
<proteinExistence type="predicted"/>
<feature type="non-terminal residue" evidence="2">
    <location>
        <position position="1"/>
    </location>
</feature>
<dbReference type="GO" id="GO:0005829">
    <property type="term" value="C:cytosol"/>
    <property type="evidence" value="ECO:0007669"/>
    <property type="project" value="TreeGrafter"/>
</dbReference>
<dbReference type="InterPro" id="IPR031318">
    <property type="entry name" value="OPI10"/>
</dbReference>
<name>A0A397CG62_APHAT</name>
<dbReference type="Proteomes" id="UP000265716">
    <property type="component" value="Unassembled WGS sequence"/>
</dbReference>
<dbReference type="EMBL" id="QUTC01008748">
    <property type="protein sequence ID" value="RHY42927.1"/>
    <property type="molecule type" value="Genomic_DNA"/>
</dbReference>
<dbReference type="VEuPathDB" id="FungiDB:H257_02755"/>
<dbReference type="PANTHER" id="PTHR12925">
    <property type="entry name" value="HIKESHI FAMILY MEMBER"/>
    <property type="match status" value="1"/>
</dbReference>
<dbReference type="PANTHER" id="PTHR12925:SF0">
    <property type="entry name" value="PROTEIN HIKESHI"/>
    <property type="match status" value="1"/>
</dbReference>
<dbReference type="Pfam" id="PF21057">
    <property type="entry name" value="Hikeshi-like_C"/>
    <property type="match status" value="1"/>
</dbReference>
<dbReference type="InterPro" id="IPR048364">
    <property type="entry name" value="Hikeshi-like_C"/>
</dbReference>
<sequence length="96" mass="10916">NSACPSKGLLNPVDFVLLKLGDSVESVRNLGIEASGLEERKSFALKIAQDLFNFMTSFSTSTNSSMMVVPTNLLDRWMERFESKYRRDPNFMMKNN</sequence>
<dbReference type="GO" id="GO:0005634">
    <property type="term" value="C:nucleus"/>
    <property type="evidence" value="ECO:0007669"/>
    <property type="project" value="TreeGrafter"/>
</dbReference>
<dbReference type="GO" id="GO:0006606">
    <property type="term" value="P:protein import into nucleus"/>
    <property type="evidence" value="ECO:0007669"/>
    <property type="project" value="TreeGrafter"/>
</dbReference>
<reference evidence="2 3" key="1">
    <citation type="submission" date="2018-08" db="EMBL/GenBank/DDBJ databases">
        <title>Aphanomyces genome sequencing and annotation.</title>
        <authorList>
            <person name="Minardi D."/>
            <person name="Oidtmann B."/>
            <person name="Van Der Giezen M."/>
            <person name="Studholme D.J."/>
        </authorList>
    </citation>
    <scope>NUCLEOTIDE SEQUENCE [LARGE SCALE GENOMIC DNA]</scope>
    <source>
        <strain evidence="2 3">SA</strain>
    </source>
</reference>
<evidence type="ECO:0000259" key="1">
    <source>
        <dbReference type="Pfam" id="PF21057"/>
    </source>
</evidence>
<evidence type="ECO:0000313" key="3">
    <source>
        <dbReference type="Proteomes" id="UP000265716"/>
    </source>
</evidence>
<feature type="domain" description="Hikeshi-like C-terminal" evidence="1">
    <location>
        <begin position="41"/>
        <end position="93"/>
    </location>
</feature>
<comment type="caution">
    <text evidence="2">The sequence shown here is derived from an EMBL/GenBank/DDBJ whole genome shotgun (WGS) entry which is preliminary data.</text>
</comment>
<dbReference type="GO" id="GO:0061608">
    <property type="term" value="F:nuclear import signal receptor activity"/>
    <property type="evidence" value="ECO:0007669"/>
    <property type="project" value="TreeGrafter"/>
</dbReference>
<protein>
    <recommendedName>
        <fullName evidence="1">Hikeshi-like C-terminal domain-containing protein</fullName>
    </recommendedName>
</protein>
<dbReference type="AlphaFoldDB" id="A0A397CG62"/>
<organism evidence="2 3">
    <name type="scientific">Aphanomyces astaci</name>
    <name type="common">Crayfish plague agent</name>
    <dbReference type="NCBI Taxonomy" id="112090"/>
    <lineage>
        <taxon>Eukaryota</taxon>
        <taxon>Sar</taxon>
        <taxon>Stramenopiles</taxon>
        <taxon>Oomycota</taxon>
        <taxon>Saprolegniomycetes</taxon>
        <taxon>Saprolegniales</taxon>
        <taxon>Verrucalvaceae</taxon>
        <taxon>Aphanomyces</taxon>
    </lineage>
</organism>
<gene>
    <name evidence="2" type="ORF">DYB38_010276</name>
</gene>
<accession>A0A397CG62</accession>